<name>A0A8U0HRF5_9EURY</name>
<dbReference type="Proteomes" id="UP000830729">
    <property type="component" value="Chromosome"/>
</dbReference>
<organism evidence="3 4">
    <name type="scientific">Halorussus limi</name>
    <dbReference type="NCBI Taxonomy" id="2938695"/>
    <lineage>
        <taxon>Archaea</taxon>
        <taxon>Methanobacteriati</taxon>
        <taxon>Methanobacteriota</taxon>
        <taxon>Stenosarchaea group</taxon>
        <taxon>Halobacteria</taxon>
        <taxon>Halobacteriales</taxon>
        <taxon>Haladaptataceae</taxon>
        <taxon>Halorussus</taxon>
    </lineage>
</organism>
<keyword evidence="2" id="KW-1133">Transmembrane helix</keyword>
<dbReference type="Pfam" id="PF23933">
    <property type="entry name" value="DUF7269"/>
    <property type="match status" value="1"/>
</dbReference>
<evidence type="ECO:0000313" key="4">
    <source>
        <dbReference type="Proteomes" id="UP000830729"/>
    </source>
</evidence>
<dbReference type="AlphaFoldDB" id="A0A8U0HRF5"/>
<dbReference type="KEGG" id="halx:M0R89_14080"/>
<keyword evidence="2" id="KW-0472">Membrane</keyword>
<gene>
    <name evidence="3" type="ORF">M0R89_14080</name>
</gene>
<dbReference type="InterPro" id="IPR055693">
    <property type="entry name" value="DUF7269"/>
</dbReference>
<sequence>MRARVLGGLGALATLLAAAVVVAPGVADPLSVLDSLDPERLLLVLGAVVGAYAAWAARGGTPDREPTEGPAARFAAAGDRPERASAADRARTGETFDASVADACDGDESALSAVRSNLADAAASAHARAADRGPEQAELAVETGAWTDDRAAAAFLSGESGPNFSLAARLRAWLDPAAERRRRVERTVREVEAVLGDRGADGGGVGVADAPGSGTPADDRADDSGGGA</sequence>
<dbReference type="RefSeq" id="WP_248649714.1">
    <property type="nucleotide sequence ID" value="NZ_CP096659.1"/>
</dbReference>
<protein>
    <submittedName>
        <fullName evidence="3">Uncharacterized protein</fullName>
    </submittedName>
</protein>
<dbReference type="EMBL" id="CP096659">
    <property type="protein sequence ID" value="UPV73662.1"/>
    <property type="molecule type" value="Genomic_DNA"/>
</dbReference>
<evidence type="ECO:0000256" key="2">
    <source>
        <dbReference type="SAM" id="Phobius"/>
    </source>
</evidence>
<dbReference type="GeneID" id="72186349"/>
<feature type="compositionally biased region" description="Basic and acidic residues" evidence="1">
    <location>
        <begin position="217"/>
        <end position="228"/>
    </location>
</feature>
<feature type="region of interest" description="Disordered" evidence="1">
    <location>
        <begin position="59"/>
        <end position="92"/>
    </location>
</feature>
<keyword evidence="4" id="KW-1185">Reference proteome</keyword>
<accession>A0A8U0HRF5</accession>
<evidence type="ECO:0000313" key="3">
    <source>
        <dbReference type="EMBL" id="UPV73662.1"/>
    </source>
</evidence>
<proteinExistence type="predicted"/>
<evidence type="ECO:0000256" key="1">
    <source>
        <dbReference type="SAM" id="MobiDB-lite"/>
    </source>
</evidence>
<feature type="transmembrane region" description="Helical" evidence="2">
    <location>
        <begin position="40"/>
        <end position="57"/>
    </location>
</feature>
<reference evidence="3 4" key="1">
    <citation type="submission" date="2022-04" db="EMBL/GenBank/DDBJ databases">
        <title>Diverse halophilic archaea isolated from saline environments.</title>
        <authorList>
            <person name="Cui H.-L."/>
        </authorList>
    </citation>
    <scope>NUCLEOTIDE SEQUENCE [LARGE SCALE GENOMIC DNA]</scope>
    <source>
        <strain evidence="3 4">XZYJT49</strain>
    </source>
</reference>
<feature type="compositionally biased region" description="Basic and acidic residues" evidence="1">
    <location>
        <begin position="79"/>
        <end position="92"/>
    </location>
</feature>
<feature type="region of interest" description="Disordered" evidence="1">
    <location>
        <begin position="195"/>
        <end position="228"/>
    </location>
</feature>
<keyword evidence="2" id="KW-0812">Transmembrane</keyword>